<keyword evidence="1" id="KW-0812">Transmembrane</keyword>
<name>A0ABX0H0U5_9ACTN</name>
<evidence type="ECO:0000313" key="3">
    <source>
        <dbReference type="Proteomes" id="UP000800981"/>
    </source>
</evidence>
<dbReference type="EMBL" id="JAANNP010000075">
    <property type="protein sequence ID" value="NHC15966.1"/>
    <property type="molecule type" value="Genomic_DNA"/>
</dbReference>
<dbReference type="Proteomes" id="UP000800981">
    <property type="component" value="Unassembled WGS sequence"/>
</dbReference>
<proteinExistence type="predicted"/>
<keyword evidence="1" id="KW-1133">Transmembrane helix</keyword>
<gene>
    <name evidence="2" type="ORF">G9H71_19460</name>
</gene>
<sequence>MAKQASGGVGFKAVTAVSAIAAAWVGRKSVTGAWKALTGNEPPANPEDPDVSWQEAVGWALLSGAVIGLTRLVASRQATVLWRKATGYTPTDLQDASS</sequence>
<protein>
    <submittedName>
        <fullName evidence="2">DUF4235 domain-containing protein</fullName>
    </submittedName>
</protein>
<dbReference type="InterPro" id="IPR025329">
    <property type="entry name" value="DUF4235"/>
</dbReference>
<keyword evidence="1" id="KW-0472">Membrane</keyword>
<organism evidence="2 3">
    <name type="scientific">Motilibacter deserti</name>
    <dbReference type="NCBI Taxonomy" id="2714956"/>
    <lineage>
        <taxon>Bacteria</taxon>
        <taxon>Bacillati</taxon>
        <taxon>Actinomycetota</taxon>
        <taxon>Actinomycetes</taxon>
        <taxon>Motilibacterales</taxon>
        <taxon>Motilibacteraceae</taxon>
        <taxon>Motilibacter</taxon>
    </lineage>
</organism>
<evidence type="ECO:0000313" key="2">
    <source>
        <dbReference type="EMBL" id="NHC15966.1"/>
    </source>
</evidence>
<dbReference type="RefSeq" id="WP_166284446.1">
    <property type="nucleotide sequence ID" value="NZ_JAANNP010000075.1"/>
</dbReference>
<reference evidence="2 3" key="1">
    <citation type="submission" date="2020-03" db="EMBL/GenBank/DDBJ databases">
        <title>Two novel Motilibacter sp.</title>
        <authorList>
            <person name="Liu S."/>
        </authorList>
    </citation>
    <scope>NUCLEOTIDE SEQUENCE [LARGE SCALE GENOMIC DNA]</scope>
    <source>
        <strain evidence="2 3">E257</strain>
    </source>
</reference>
<comment type="caution">
    <text evidence="2">The sequence shown here is derived from an EMBL/GenBank/DDBJ whole genome shotgun (WGS) entry which is preliminary data.</text>
</comment>
<evidence type="ECO:0000256" key="1">
    <source>
        <dbReference type="SAM" id="Phobius"/>
    </source>
</evidence>
<accession>A0ABX0H0U5</accession>
<dbReference type="Pfam" id="PF14019">
    <property type="entry name" value="DUF4235"/>
    <property type="match status" value="1"/>
</dbReference>
<feature type="transmembrane region" description="Helical" evidence="1">
    <location>
        <begin position="56"/>
        <end position="74"/>
    </location>
</feature>
<keyword evidence="3" id="KW-1185">Reference proteome</keyword>